<evidence type="ECO:0000256" key="12">
    <source>
        <dbReference type="ARBA" id="ARBA00045850"/>
    </source>
</evidence>
<dbReference type="GO" id="GO:0005634">
    <property type="term" value="C:nucleus"/>
    <property type="evidence" value="ECO:0007669"/>
    <property type="project" value="UniProtKB-SubCell"/>
</dbReference>
<dbReference type="GO" id="GO:0005737">
    <property type="term" value="C:cytoplasm"/>
    <property type="evidence" value="ECO:0007669"/>
    <property type="project" value="UniProtKB-SubCell"/>
</dbReference>
<dbReference type="InterPro" id="IPR027806">
    <property type="entry name" value="HARBI1_dom"/>
</dbReference>
<evidence type="ECO:0000256" key="4">
    <source>
        <dbReference type="ARBA" id="ARBA00006958"/>
    </source>
</evidence>
<comment type="similarity">
    <text evidence="4">Belongs to the HARBI1 family.</text>
</comment>
<organism evidence="14 15">
    <name type="scientific">Triplophysa tibetana</name>
    <dbReference type="NCBI Taxonomy" id="1572043"/>
    <lineage>
        <taxon>Eukaryota</taxon>
        <taxon>Metazoa</taxon>
        <taxon>Chordata</taxon>
        <taxon>Craniata</taxon>
        <taxon>Vertebrata</taxon>
        <taxon>Euteleostomi</taxon>
        <taxon>Actinopterygii</taxon>
        <taxon>Neopterygii</taxon>
        <taxon>Teleostei</taxon>
        <taxon>Ostariophysi</taxon>
        <taxon>Cypriniformes</taxon>
        <taxon>Nemacheilidae</taxon>
        <taxon>Triplophysa</taxon>
    </lineage>
</organism>
<dbReference type="PANTHER" id="PTHR22930">
    <property type="match status" value="1"/>
</dbReference>
<evidence type="ECO:0000256" key="9">
    <source>
        <dbReference type="ARBA" id="ARBA00022801"/>
    </source>
</evidence>
<keyword evidence="8" id="KW-0479">Metal-binding</keyword>
<dbReference type="InterPro" id="IPR026103">
    <property type="entry name" value="HARBI1_animal"/>
</dbReference>
<keyword evidence="15" id="KW-1185">Reference proteome</keyword>
<evidence type="ECO:0000256" key="2">
    <source>
        <dbReference type="ARBA" id="ARBA00004123"/>
    </source>
</evidence>
<comment type="caution">
    <text evidence="14">The sequence shown here is derived from an EMBL/GenBank/DDBJ whole genome shotgun (WGS) entry which is preliminary data.</text>
</comment>
<dbReference type="GO" id="GO:0004518">
    <property type="term" value="F:nuclease activity"/>
    <property type="evidence" value="ECO:0007669"/>
    <property type="project" value="UniProtKB-KW"/>
</dbReference>
<dbReference type="Pfam" id="PF13359">
    <property type="entry name" value="DDE_Tnp_4"/>
    <property type="match status" value="1"/>
</dbReference>
<keyword evidence="6" id="KW-0963">Cytoplasm</keyword>
<evidence type="ECO:0000256" key="6">
    <source>
        <dbReference type="ARBA" id="ARBA00022490"/>
    </source>
</evidence>
<dbReference type="Proteomes" id="UP000324632">
    <property type="component" value="Chromosome 22"/>
</dbReference>
<dbReference type="EMBL" id="SOYY01000022">
    <property type="protein sequence ID" value="KAA0704993.1"/>
    <property type="molecule type" value="Genomic_DNA"/>
</dbReference>
<sequence>MSSAGALWFAVQDDVFSSACIDTPAAIDSETRDKHPCQSSTSTSNVTSDSERHSLLDRFDDSFLLQNFHLSRQCLRFIIDYMHSRLKKDTFAKSNSLMYTEARSLAAVYFHANGSLTNRITERLEIDLKEAREAVKTLTKLLSDTSPDFITFPSSYNDRMGAAHVFKNVSGIPHVVGVLGYFHVQVTPPPGQEQMFVNTLGYHSAMMQVIFDLDGNILSLEQCCPGGTPEHSVWASTVIGKQFTTFQHGHSWVLGGRGLFGGGHVLTPIMDPSIKTKAVKRFNKAHALVYCHVQRVFGALKSRFQCLRDIGSFQTLKSVAYTIKACCVLHNISKKFSVPLPCDCILEPIHPPSSAVTSAAELPYDYMEDTKNEMIEMFFGLAEGHEDDD</sequence>
<name>A0A5A9N6Q4_9TELE</name>
<dbReference type="GO" id="GO:0046872">
    <property type="term" value="F:metal ion binding"/>
    <property type="evidence" value="ECO:0007669"/>
    <property type="project" value="UniProtKB-KW"/>
</dbReference>
<keyword evidence="7" id="KW-0540">Nuclease</keyword>
<dbReference type="PRINTS" id="PR02086">
    <property type="entry name" value="PUTNUCHARBI1"/>
</dbReference>
<reference evidence="14 15" key="1">
    <citation type="journal article" date="2019" name="Mol. Ecol. Resour.">
        <title>Chromosome-level genome assembly of Triplophysa tibetana, a fish adapted to the harsh high-altitude environment of the Tibetan Plateau.</title>
        <authorList>
            <person name="Yang X."/>
            <person name="Liu H."/>
            <person name="Ma Z."/>
            <person name="Zou Y."/>
            <person name="Zou M."/>
            <person name="Mao Y."/>
            <person name="Li X."/>
            <person name="Wang H."/>
            <person name="Chen T."/>
            <person name="Wang W."/>
            <person name="Yang R."/>
        </authorList>
    </citation>
    <scope>NUCLEOTIDE SEQUENCE [LARGE SCALE GENOMIC DNA]</scope>
    <source>
        <strain evidence="14">TTIB1903HZAU</strain>
        <tissue evidence="14">Muscle</tissue>
    </source>
</reference>
<evidence type="ECO:0000256" key="7">
    <source>
        <dbReference type="ARBA" id="ARBA00022722"/>
    </source>
</evidence>
<dbReference type="InterPro" id="IPR045249">
    <property type="entry name" value="HARBI1-like"/>
</dbReference>
<evidence type="ECO:0000256" key="1">
    <source>
        <dbReference type="ARBA" id="ARBA00001968"/>
    </source>
</evidence>
<comment type="function">
    <text evidence="12">Transposase-derived protein that may have nuclease activity. Does not have transposase activity.</text>
</comment>
<comment type="cofactor">
    <cofactor evidence="1">
        <name>a divalent metal cation</name>
        <dbReference type="ChEBI" id="CHEBI:60240"/>
    </cofactor>
</comment>
<keyword evidence="10" id="KW-0539">Nucleus</keyword>
<gene>
    <name evidence="14" type="ORF">E1301_Tti000691</name>
</gene>
<accession>A0A5A9N6Q4</accession>
<comment type="subcellular location">
    <subcellularLocation>
        <location evidence="3">Cytoplasm</location>
    </subcellularLocation>
    <subcellularLocation>
        <location evidence="2">Nucleus</location>
    </subcellularLocation>
</comment>
<keyword evidence="9" id="KW-0378">Hydrolase</keyword>
<evidence type="ECO:0000256" key="10">
    <source>
        <dbReference type="ARBA" id="ARBA00023242"/>
    </source>
</evidence>
<protein>
    <recommendedName>
        <fullName evidence="5">Putative nuclease HARBI1</fullName>
    </recommendedName>
    <alternativeName>
        <fullName evidence="11">Harbinger transposase-derived nuclease</fullName>
    </alternativeName>
</protein>
<proteinExistence type="inferred from homology"/>
<evidence type="ECO:0000256" key="5">
    <source>
        <dbReference type="ARBA" id="ARBA00015519"/>
    </source>
</evidence>
<evidence type="ECO:0000256" key="11">
    <source>
        <dbReference type="ARBA" id="ARBA00030126"/>
    </source>
</evidence>
<dbReference type="GO" id="GO:0016787">
    <property type="term" value="F:hydrolase activity"/>
    <property type="evidence" value="ECO:0007669"/>
    <property type="project" value="UniProtKB-KW"/>
</dbReference>
<evidence type="ECO:0000313" key="14">
    <source>
        <dbReference type="EMBL" id="KAA0704993.1"/>
    </source>
</evidence>
<evidence type="ECO:0000313" key="15">
    <source>
        <dbReference type="Proteomes" id="UP000324632"/>
    </source>
</evidence>
<feature type="domain" description="DDE Tnp4" evidence="13">
    <location>
        <begin position="182"/>
        <end position="331"/>
    </location>
</feature>
<evidence type="ECO:0000256" key="8">
    <source>
        <dbReference type="ARBA" id="ARBA00022723"/>
    </source>
</evidence>
<evidence type="ECO:0000256" key="3">
    <source>
        <dbReference type="ARBA" id="ARBA00004496"/>
    </source>
</evidence>
<dbReference type="PANTHER" id="PTHR22930:SF252">
    <property type="entry name" value="NUCLEASE HARBI1-RELATED"/>
    <property type="match status" value="1"/>
</dbReference>
<evidence type="ECO:0000259" key="13">
    <source>
        <dbReference type="Pfam" id="PF13359"/>
    </source>
</evidence>
<dbReference type="AlphaFoldDB" id="A0A5A9N6Q4"/>